<sequence>MKKKMTVAQKYSFKIERKRLLEFSKMPIAARLKWLEEALLFTAGINNGKILKNWLNLPSRSHPS</sequence>
<dbReference type="EMBL" id="MEUJ01000004">
    <property type="protein sequence ID" value="OGC40155.1"/>
    <property type="molecule type" value="Genomic_DNA"/>
</dbReference>
<comment type="caution">
    <text evidence="1">The sequence shown here is derived from an EMBL/GenBank/DDBJ whole genome shotgun (WGS) entry which is preliminary data.</text>
</comment>
<evidence type="ECO:0000313" key="2">
    <source>
        <dbReference type="Proteomes" id="UP000179242"/>
    </source>
</evidence>
<accession>A0A1F4U5A7</accession>
<proteinExistence type="predicted"/>
<name>A0A1F4U5A7_UNCSA</name>
<gene>
    <name evidence="1" type="ORF">A2438_02585</name>
</gene>
<evidence type="ECO:0000313" key="1">
    <source>
        <dbReference type="EMBL" id="OGC40155.1"/>
    </source>
</evidence>
<reference evidence="1 2" key="1">
    <citation type="journal article" date="2016" name="Nat. Commun.">
        <title>Thousands of microbial genomes shed light on interconnected biogeochemical processes in an aquifer system.</title>
        <authorList>
            <person name="Anantharaman K."/>
            <person name="Brown C.T."/>
            <person name="Hug L.A."/>
            <person name="Sharon I."/>
            <person name="Castelle C.J."/>
            <person name="Probst A.J."/>
            <person name="Thomas B.C."/>
            <person name="Singh A."/>
            <person name="Wilkins M.J."/>
            <person name="Karaoz U."/>
            <person name="Brodie E.L."/>
            <person name="Williams K.H."/>
            <person name="Hubbard S.S."/>
            <person name="Banfield J.F."/>
        </authorList>
    </citation>
    <scope>NUCLEOTIDE SEQUENCE [LARGE SCALE GENOMIC DNA]</scope>
</reference>
<organism evidence="1 2">
    <name type="scientific">candidate division WOR-1 bacterium RIFOXYC2_FULL_46_14</name>
    <dbReference type="NCBI Taxonomy" id="1802587"/>
    <lineage>
        <taxon>Bacteria</taxon>
        <taxon>Bacillati</taxon>
        <taxon>Saganbacteria</taxon>
    </lineage>
</organism>
<dbReference type="Proteomes" id="UP000179242">
    <property type="component" value="Unassembled WGS sequence"/>
</dbReference>
<protein>
    <submittedName>
        <fullName evidence="1">Uncharacterized protein</fullName>
    </submittedName>
</protein>
<dbReference type="AlphaFoldDB" id="A0A1F4U5A7"/>